<sequence>MSTRQHDNEMLGAYVLGALDEREAQAVEEHVKSCEICREEVSVLREWETALGEVPPEAFLDGPPQDGELLLRRTLRQAREERGTAERLRGSLLTAAAVVAAAAVLGGGFVLGRSTGEDRTPPAARPSAVSSAPAAPAPTGVVVASARDRGTGARMAVRMTPAAEWVRLNVSVSGIPAGERCRIVVVSRDGTREVAGSWLVGSAEKGANLDGSAAVPREDVASIVVENEAGKTYVATPLRT</sequence>
<feature type="transmembrane region" description="Helical" evidence="4">
    <location>
        <begin position="92"/>
        <end position="112"/>
    </location>
</feature>
<protein>
    <submittedName>
        <fullName evidence="6">Anti-sigma factor family protein</fullName>
    </submittedName>
</protein>
<keyword evidence="7" id="KW-1185">Reference proteome</keyword>
<feature type="domain" description="Putative zinc-finger" evidence="5">
    <location>
        <begin position="9"/>
        <end position="38"/>
    </location>
</feature>
<dbReference type="Gene3D" id="1.10.10.1320">
    <property type="entry name" value="Anti-sigma factor, zinc-finger domain"/>
    <property type="match status" value="1"/>
</dbReference>
<dbReference type="RefSeq" id="WP_344472317.1">
    <property type="nucleotide sequence ID" value="NZ_BAAASB010000002.1"/>
</dbReference>
<evidence type="ECO:0000313" key="6">
    <source>
        <dbReference type="EMBL" id="MFC5150378.1"/>
    </source>
</evidence>
<reference evidence="7" key="1">
    <citation type="journal article" date="2019" name="Int. J. Syst. Evol. Microbiol.">
        <title>The Global Catalogue of Microorganisms (GCM) 10K type strain sequencing project: providing services to taxonomists for standard genome sequencing and annotation.</title>
        <authorList>
            <consortium name="The Broad Institute Genomics Platform"/>
            <consortium name="The Broad Institute Genome Sequencing Center for Infectious Disease"/>
            <person name="Wu L."/>
            <person name="Ma J."/>
        </authorList>
    </citation>
    <scope>NUCLEOTIDE SEQUENCE [LARGE SCALE GENOMIC DNA]</scope>
    <source>
        <strain evidence="7">PCU 266</strain>
    </source>
</reference>
<gene>
    <name evidence="6" type="ORF">ACFPRH_01360</name>
</gene>
<dbReference type="EMBL" id="JBHSKP010000001">
    <property type="protein sequence ID" value="MFC5150378.1"/>
    <property type="molecule type" value="Genomic_DNA"/>
</dbReference>
<feature type="compositionally biased region" description="Low complexity" evidence="3">
    <location>
        <begin position="121"/>
        <end position="137"/>
    </location>
</feature>
<evidence type="ECO:0000256" key="4">
    <source>
        <dbReference type="SAM" id="Phobius"/>
    </source>
</evidence>
<keyword evidence="2" id="KW-0804">Transcription</keyword>
<evidence type="ECO:0000256" key="3">
    <source>
        <dbReference type="SAM" id="MobiDB-lite"/>
    </source>
</evidence>
<dbReference type="InterPro" id="IPR027383">
    <property type="entry name" value="Znf_put"/>
</dbReference>
<proteinExistence type="predicted"/>
<evidence type="ECO:0000256" key="2">
    <source>
        <dbReference type="ARBA" id="ARBA00023163"/>
    </source>
</evidence>
<dbReference type="InterPro" id="IPR041916">
    <property type="entry name" value="Anti_sigma_zinc_sf"/>
</dbReference>
<keyword evidence="4" id="KW-0472">Membrane</keyword>
<feature type="region of interest" description="Disordered" evidence="3">
    <location>
        <begin position="116"/>
        <end position="137"/>
    </location>
</feature>
<accession>A0ABW0A9K1</accession>
<dbReference type="Pfam" id="PF13490">
    <property type="entry name" value="zf-HC2"/>
    <property type="match status" value="1"/>
</dbReference>
<evidence type="ECO:0000313" key="7">
    <source>
        <dbReference type="Proteomes" id="UP001596160"/>
    </source>
</evidence>
<comment type="caution">
    <text evidence="6">The sequence shown here is derived from an EMBL/GenBank/DDBJ whole genome shotgun (WGS) entry which is preliminary data.</text>
</comment>
<keyword evidence="1" id="KW-0805">Transcription regulation</keyword>
<organism evidence="6 7">
    <name type="scientific">Streptomyces amakusaensis</name>
    <dbReference type="NCBI Taxonomy" id="67271"/>
    <lineage>
        <taxon>Bacteria</taxon>
        <taxon>Bacillati</taxon>
        <taxon>Actinomycetota</taxon>
        <taxon>Actinomycetes</taxon>
        <taxon>Kitasatosporales</taxon>
        <taxon>Streptomycetaceae</taxon>
        <taxon>Streptomyces</taxon>
    </lineage>
</organism>
<evidence type="ECO:0000256" key="1">
    <source>
        <dbReference type="ARBA" id="ARBA00023015"/>
    </source>
</evidence>
<name>A0ABW0A9K1_9ACTN</name>
<evidence type="ECO:0000259" key="5">
    <source>
        <dbReference type="Pfam" id="PF13490"/>
    </source>
</evidence>
<keyword evidence="4" id="KW-0812">Transmembrane</keyword>
<keyword evidence="4" id="KW-1133">Transmembrane helix</keyword>
<dbReference type="Proteomes" id="UP001596160">
    <property type="component" value="Unassembled WGS sequence"/>
</dbReference>